<evidence type="ECO:0000313" key="1">
    <source>
        <dbReference type="EMBL" id="QHT02856.1"/>
    </source>
</evidence>
<protein>
    <recommendedName>
        <fullName evidence="2">Protein kinase domain-containing protein</fullName>
    </recommendedName>
</protein>
<sequence>MSWIFKSIYNSWRWLFKRKPEKSVIFNPYNDNDEDYVLSDDLRNNRPFFRKMSPPDKHPNNEHIELSNNEKRLIRILMNYPHPNIVTYYKIHDRYIDMELLETKKDYKKDIKIIIKIMENVKSYLQDLGIIYIDWKFDNIGYSKKDRTYKLFDFDVSGLIDTKTNKWIIKPPNYWSYDNAIKHKKTDPDEIDDYCFNYWVIA</sequence>
<name>A0A6C0CDM7_9ZZZZ</name>
<dbReference type="Gene3D" id="1.10.510.10">
    <property type="entry name" value="Transferase(Phosphotransferase) domain 1"/>
    <property type="match status" value="1"/>
</dbReference>
<proteinExistence type="predicted"/>
<accession>A0A6C0CDM7</accession>
<dbReference type="SUPFAM" id="SSF56112">
    <property type="entry name" value="Protein kinase-like (PK-like)"/>
    <property type="match status" value="1"/>
</dbReference>
<reference evidence="1" key="1">
    <citation type="journal article" date="2020" name="Nature">
        <title>Giant virus diversity and host interactions through global metagenomics.</title>
        <authorList>
            <person name="Schulz F."/>
            <person name="Roux S."/>
            <person name="Paez-Espino D."/>
            <person name="Jungbluth S."/>
            <person name="Walsh D.A."/>
            <person name="Denef V.J."/>
            <person name="McMahon K.D."/>
            <person name="Konstantinidis K.T."/>
            <person name="Eloe-Fadrosh E.A."/>
            <person name="Kyrpides N.C."/>
            <person name="Woyke T."/>
        </authorList>
    </citation>
    <scope>NUCLEOTIDE SEQUENCE</scope>
    <source>
        <strain evidence="1">GVMAG-M-3300020727-4</strain>
    </source>
</reference>
<evidence type="ECO:0008006" key="2">
    <source>
        <dbReference type="Google" id="ProtNLM"/>
    </source>
</evidence>
<dbReference type="AlphaFoldDB" id="A0A6C0CDM7"/>
<dbReference type="InterPro" id="IPR011009">
    <property type="entry name" value="Kinase-like_dom_sf"/>
</dbReference>
<dbReference type="EMBL" id="MN739403">
    <property type="protein sequence ID" value="QHT02856.1"/>
    <property type="molecule type" value="Genomic_DNA"/>
</dbReference>
<organism evidence="1">
    <name type="scientific">viral metagenome</name>
    <dbReference type="NCBI Taxonomy" id="1070528"/>
    <lineage>
        <taxon>unclassified sequences</taxon>
        <taxon>metagenomes</taxon>
        <taxon>organismal metagenomes</taxon>
    </lineage>
</organism>